<dbReference type="EMBL" id="CM017880">
    <property type="protein sequence ID" value="KAG1361294.1"/>
    <property type="molecule type" value="Genomic_DNA"/>
</dbReference>
<dbReference type="Proteomes" id="UP000797356">
    <property type="component" value="Chromosome 9"/>
</dbReference>
<comment type="caution">
    <text evidence="1">The sequence shown here is derived from an EMBL/GenBank/DDBJ whole genome shotgun (WGS) entry which is preliminary data.</text>
</comment>
<keyword evidence="2" id="KW-1185">Reference proteome</keyword>
<protein>
    <submittedName>
        <fullName evidence="1">Uncharacterized protein</fullName>
    </submittedName>
</protein>
<gene>
    <name evidence="1" type="ORF">COCNU_09G007570</name>
</gene>
<dbReference type="AlphaFoldDB" id="A0A8K0N7L6"/>
<sequence>MILKVVEMDVYISEEYVIRRRREREMRKSTAGAGKCRESGGEEERAHKKWTDWMGGLVKERRGVRDDGGENGSEEVVFFGCFSP</sequence>
<evidence type="ECO:0000313" key="1">
    <source>
        <dbReference type="EMBL" id="KAG1361294.1"/>
    </source>
</evidence>
<reference evidence="1" key="1">
    <citation type="journal article" date="2017" name="Gigascience">
        <title>The genome draft of coconut (Cocos nucifera).</title>
        <authorList>
            <person name="Xiao Y."/>
            <person name="Xu P."/>
            <person name="Fan H."/>
            <person name="Baudouin L."/>
            <person name="Xia W."/>
            <person name="Bocs S."/>
            <person name="Xu J."/>
            <person name="Li Q."/>
            <person name="Guo A."/>
            <person name="Zhou L."/>
            <person name="Li J."/>
            <person name="Wu Y."/>
            <person name="Ma Z."/>
            <person name="Armero A."/>
            <person name="Issali A.E."/>
            <person name="Liu N."/>
            <person name="Peng M."/>
            <person name="Yang Y."/>
        </authorList>
    </citation>
    <scope>NUCLEOTIDE SEQUENCE</scope>
    <source>
        <tissue evidence="1">Spear leaf of Hainan Tall coconut</tissue>
    </source>
</reference>
<accession>A0A8K0N7L6</accession>
<organism evidence="1 2">
    <name type="scientific">Cocos nucifera</name>
    <name type="common">Coconut palm</name>
    <dbReference type="NCBI Taxonomy" id="13894"/>
    <lineage>
        <taxon>Eukaryota</taxon>
        <taxon>Viridiplantae</taxon>
        <taxon>Streptophyta</taxon>
        <taxon>Embryophyta</taxon>
        <taxon>Tracheophyta</taxon>
        <taxon>Spermatophyta</taxon>
        <taxon>Magnoliopsida</taxon>
        <taxon>Liliopsida</taxon>
        <taxon>Arecaceae</taxon>
        <taxon>Arecoideae</taxon>
        <taxon>Cocoseae</taxon>
        <taxon>Attaleinae</taxon>
        <taxon>Cocos</taxon>
    </lineage>
</organism>
<evidence type="ECO:0000313" key="2">
    <source>
        <dbReference type="Proteomes" id="UP000797356"/>
    </source>
</evidence>
<reference evidence="1" key="2">
    <citation type="submission" date="2019-07" db="EMBL/GenBank/DDBJ databases">
        <authorList>
            <person name="Yang Y."/>
            <person name="Bocs S."/>
            <person name="Baudouin L."/>
        </authorList>
    </citation>
    <scope>NUCLEOTIDE SEQUENCE</scope>
    <source>
        <tissue evidence="1">Spear leaf of Hainan Tall coconut</tissue>
    </source>
</reference>
<name>A0A8K0N7L6_COCNU</name>
<proteinExistence type="predicted"/>